<proteinExistence type="inferred from homology"/>
<feature type="region of interest" description="Disordered" evidence="9">
    <location>
        <begin position="1"/>
        <end position="106"/>
    </location>
</feature>
<dbReference type="InterPro" id="IPR004813">
    <property type="entry name" value="OPT"/>
</dbReference>
<feature type="transmembrane region" description="Helical" evidence="10">
    <location>
        <begin position="310"/>
        <end position="328"/>
    </location>
</feature>
<keyword evidence="5" id="KW-0571">Peptide transport</keyword>
<dbReference type="Pfam" id="PF03169">
    <property type="entry name" value="OPT"/>
    <property type="match status" value="1"/>
</dbReference>
<evidence type="ECO:0000256" key="10">
    <source>
        <dbReference type="SAM" id="Phobius"/>
    </source>
</evidence>
<dbReference type="InterPro" id="IPR004648">
    <property type="entry name" value="Oligpept_transpt"/>
</dbReference>
<name>A0A9P4I9E9_9PEZI</name>
<dbReference type="NCBIfam" id="TIGR00728">
    <property type="entry name" value="OPT_sfam"/>
    <property type="match status" value="2"/>
</dbReference>
<evidence type="ECO:0000256" key="6">
    <source>
        <dbReference type="ARBA" id="ARBA00022927"/>
    </source>
</evidence>
<dbReference type="PANTHER" id="PTHR22601">
    <property type="entry name" value="ISP4 LIKE PROTEIN"/>
    <property type="match status" value="1"/>
</dbReference>
<dbReference type="GO" id="GO:0016020">
    <property type="term" value="C:membrane"/>
    <property type="evidence" value="ECO:0007669"/>
    <property type="project" value="UniProtKB-SubCell"/>
</dbReference>
<dbReference type="GO" id="GO:0015031">
    <property type="term" value="P:protein transport"/>
    <property type="evidence" value="ECO:0007669"/>
    <property type="project" value="UniProtKB-KW"/>
</dbReference>
<feature type="region of interest" description="Disordered" evidence="9">
    <location>
        <begin position="565"/>
        <end position="591"/>
    </location>
</feature>
<evidence type="ECO:0000313" key="11">
    <source>
        <dbReference type="EMBL" id="KAF2097626.1"/>
    </source>
</evidence>
<dbReference type="NCBIfam" id="TIGR00727">
    <property type="entry name" value="ISP4_OPT"/>
    <property type="match status" value="1"/>
</dbReference>
<dbReference type="EMBL" id="ML978128">
    <property type="protein sequence ID" value="KAF2097626.1"/>
    <property type="molecule type" value="Genomic_DNA"/>
</dbReference>
<keyword evidence="8 10" id="KW-0472">Membrane</keyword>
<accession>A0A9P4I9E9</accession>
<comment type="caution">
    <text evidence="11">The sequence shown here is derived from an EMBL/GenBank/DDBJ whole genome shotgun (WGS) entry which is preliminary data.</text>
</comment>
<evidence type="ECO:0000256" key="8">
    <source>
        <dbReference type="ARBA" id="ARBA00023136"/>
    </source>
</evidence>
<evidence type="ECO:0000256" key="9">
    <source>
        <dbReference type="SAM" id="MobiDB-lite"/>
    </source>
</evidence>
<comment type="similarity">
    <text evidence="2">Belongs to the oligopeptide OPT transporter family.</text>
</comment>
<feature type="transmembrane region" description="Helical" evidence="10">
    <location>
        <begin position="441"/>
        <end position="468"/>
    </location>
</feature>
<evidence type="ECO:0000256" key="1">
    <source>
        <dbReference type="ARBA" id="ARBA00004141"/>
    </source>
</evidence>
<protein>
    <submittedName>
        <fullName evidence="11">OPT-domain-containing protein</fullName>
    </submittedName>
</protein>
<dbReference type="Proteomes" id="UP000799772">
    <property type="component" value="Unassembled WGS sequence"/>
</dbReference>
<comment type="subcellular location">
    <subcellularLocation>
        <location evidence="1">Membrane</location>
        <topology evidence="1">Multi-pass membrane protein</topology>
    </subcellularLocation>
</comment>
<feature type="transmembrane region" description="Helical" evidence="10">
    <location>
        <begin position="675"/>
        <end position="703"/>
    </location>
</feature>
<keyword evidence="7 10" id="KW-1133">Transmembrane helix</keyword>
<feature type="transmembrane region" description="Helical" evidence="10">
    <location>
        <begin position="723"/>
        <end position="741"/>
    </location>
</feature>
<keyword evidence="6" id="KW-0653">Protein transport</keyword>
<feature type="region of interest" description="Disordered" evidence="9">
    <location>
        <begin position="141"/>
        <end position="162"/>
    </location>
</feature>
<feature type="transmembrane region" description="Helical" evidence="10">
    <location>
        <begin position="201"/>
        <end position="220"/>
    </location>
</feature>
<evidence type="ECO:0000256" key="7">
    <source>
        <dbReference type="ARBA" id="ARBA00022989"/>
    </source>
</evidence>
<organism evidence="11 12">
    <name type="scientific">Rhizodiscina lignyota</name>
    <dbReference type="NCBI Taxonomy" id="1504668"/>
    <lineage>
        <taxon>Eukaryota</taxon>
        <taxon>Fungi</taxon>
        <taxon>Dikarya</taxon>
        <taxon>Ascomycota</taxon>
        <taxon>Pezizomycotina</taxon>
        <taxon>Dothideomycetes</taxon>
        <taxon>Pleosporomycetidae</taxon>
        <taxon>Aulographales</taxon>
        <taxon>Rhizodiscinaceae</taxon>
        <taxon>Rhizodiscina</taxon>
    </lineage>
</organism>
<feature type="transmembrane region" description="Helical" evidence="10">
    <location>
        <begin position="374"/>
        <end position="399"/>
    </location>
</feature>
<dbReference type="GO" id="GO:0035673">
    <property type="term" value="F:oligopeptide transmembrane transporter activity"/>
    <property type="evidence" value="ECO:0007669"/>
    <property type="project" value="InterPro"/>
</dbReference>
<feature type="transmembrane region" description="Helical" evidence="10">
    <location>
        <begin position="798"/>
        <end position="817"/>
    </location>
</feature>
<feature type="transmembrane region" description="Helical" evidence="10">
    <location>
        <begin position="411"/>
        <end position="429"/>
    </location>
</feature>
<feature type="transmembrane region" description="Helical" evidence="10">
    <location>
        <begin position="519"/>
        <end position="542"/>
    </location>
</feature>
<evidence type="ECO:0000256" key="2">
    <source>
        <dbReference type="ARBA" id="ARBA00008807"/>
    </source>
</evidence>
<feature type="transmembrane region" description="Helical" evidence="10">
    <location>
        <begin position="645"/>
        <end position="668"/>
    </location>
</feature>
<evidence type="ECO:0000256" key="4">
    <source>
        <dbReference type="ARBA" id="ARBA00022692"/>
    </source>
</evidence>
<evidence type="ECO:0000313" key="12">
    <source>
        <dbReference type="Proteomes" id="UP000799772"/>
    </source>
</evidence>
<feature type="compositionally biased region" description="Polar residues" evidence="9">
    <location>
        <begin position="579"/>
        <end position="591"/>
    </location>
</feature>
<evidence type="ECO:0000256" key="3">
    <source>
        <dbReference type="ARBA" id="ARBA00022448"/>
    </source>
</evidence>
<keyword evidence="3" id="KW-0813">Transport</keyword>
<feature type="transmembrane region" description="Helical" evidence="10">
    <location>
        <begin position="618"/>
        <end position="639"/>
    </location>
</feature>
<evidence type="ECO:0000256" key="5">
    <source>
        <dbReference type="ARBA" id="ARBA00022856"/>
    </source>
</evidence>
<feature type="transmembrane region" description="Helical" evidence="10">
    <location>
        <begin position="837"/>
        <end position="859"/>
    </location>
</feature>
<feature type="transmembrane region" description="Helical" evidence="10">
    <location>
        <begin position="880"/>
        <end position="902"/>
    </location>
</feature>
<gene>
    <name evidence="11" type="ORF">NA57DRAFT_41860</name>
</gene>
<keyword evidence="12" id="KW-1185">Reference proteome</keyword>
<keyword evidence="4 10" id="KW-0812">Transmembrane</keyword>
<reference evidence="11" key="1">
    <citation type="journal article" date="2020" name="Stud. Mycol.">
        <title>101 Dothideomycetes genomes: a test case for predicting lifestyles and emergence of pathogens.</title>
        <authorList>
            <person name="Haridas S."/>
            <person name="Albert R."/>
            <person name="Binder M."/>
            <person name="Bloem J."/>
            <person name="Labutti K."/>
            <person name="Salamov A."/>
            <person name="Andreopoulos B."/>
            <person name="Baker S."/>
            <person name="Barry K."/>
            <person name="Bills G."/>
            <person name="Bluhm B."/>
            <person name="Cannon C."/>
            <person name="Castanera R."/>
            <person name="Culley D."/>
            <person name="Daum C."/>
            <person name="Ezra D."/>
            <person name="Gonzalez J."/>
            <person name="Henrissat B."/>
            <person name="Kuo A."/>
            <person name="Liang C."/>
            <person name="Lipzen A."/>
            <person name="Lutzoni F."/>
            <person name="Magnuson J."/>
            <person name="Mondo S."/>
            <person name="Nolan M."/>
            <person name="Ohm R."/>
            <person name="Pangilinan J."/>
            <person name="Park H.-J."/>
            <person name="Ramirez L."/>
            <person name="Alfaro M."/>
            <person name="Sun H."/>
            <person name="Tritt A."/>
            <person name="Yoshinaga Y."/>
            <person name="Zwiers L.-H."/>
            <person name="Turgeon B."/>
            <person name="Goodwin S."/>
            <person name="Spatafora J."/>
            <person name="Crous P."/>
            <person name="Grigoriev I."/>
        </authorList>
    </citation>
    <scope>NUCLEOTIDE SEQUENCE</scope>
    <source>
        <strain evidence="11">CBS 133067</strain>
    </source>
</reference>
<dbReference type="OrthoDB" id="9986677at2759"/>
<feature type="transmembrane region" description="Helical" evidence="10">
    <location>
        <begin position="177"/>
        <end position="195"/>
    </location>
</feature>
<dbReference type="AlphaFoldDB" id="A0A9P4I9E9"/>
<sequence>MSRAPLLVRSSPAQGTGSYGGLPYSLSTSADSSDNETTKRRKDKSTRRSRDKSLRTSRLRLQQTQSSLVTGDIGDEAESSQSRSGEENRNRTRGSAPNGVFDESVRWAHDNAEESTEGELESGLESRFNGDAGLQAHSALEPEEDLPPMKDDSPYPQVRASVSPTDNLSLSINTPRMWALSVLFAIFGSATNLFFSLRYPSVSITPVIALLLAHPLGLIWDRVFKRASDPLETFFNGALVPSGRTRIDSSIRSTDDFADVRRWRLWLAQGKWNEKEHCCVFIASNVSFGFAFATDVIVEQVKFYHQDAPILYQVLLTLSTQILGYAFAGLTRRYLVRPSGMIWPGTLVSTAMFSSLHKEENKPADGWRISRWRFFLLVFCGSVIFYLLPGFLMPALSYFNVITWFAPKNVVVANLFGVASGLGLFPMTFDWSQIAYIGSPLVVPFWAALNIVGGLVIVMWIIAPIMYYSNALFSSYMPILSTAVFDNTGKPYDVSKILTKDFVFDKEAYKNYSRVYLPITYVLSYALQFAAMASLLTHTICWHGKDIWKQWRNSLIEIRNEPPPYCPLPENDESRTSLDRTGTTRSRTSMDSQPALDNLIGAEDVHNRLMRRYEDVPMIWYLLTGAIMTAIGMFVVEYYPVYLPWYGLLLALGICTLLFIPIGIVMAITNQHSSIYLICQLICGVVFPGRPVANMVFVTYGYISSAQGLKFTSDLKLGHYMKIPPKILFTLQLAATVVSSLTQITTLNWMLATIPGICTSEAISGFTCPIARVHFNGSILWGVVGPSRFFGPGALYRPLVWAFLIGAIAPIIVWVLGRRGGKKTIWRKVNLPVLFGSISWIPPATGLNFSVWAVVCWVFNDLVRRRKREWWRKYTMTLSAALDSGLAVGVVVVFFGLLYPGWEWVTKMKWWGTEVYKQGCDWQACAFREVPEGGRFGPGTW</sequence>